<name>A0A3M2RWY7_9HYPO</name>
<gene>
    <name evidence="2" type="ORF">CDV36_010565</name>
</gene>
<dbReference type="OrthoDB" id="432970at2759"/>
<accession>A0A3M2RWY7</accession>
<protein>
    <submittedName>
        <fullName evidence="2">Uncharacterized protein</fullName>
    </submittedName>
</protein>
<dbReference type="AlphaFoldDB" id="A0A3M2RWY7"/>
<proteinExistence type="predicted"/>
<feature type="region of interest" description="Disordered" evidence="1">
    <location>
        <begin position="18"/>
        <end position="212"/>
    </location>
</feature>
<evidence type="ECO:0000313" key="3">
    <source>
        <dbReference type="Proteomes" id="UP000277212"/>
    </source>
</evidence>
<evidence type="ECO:0000256" key="1">
    <source>
        <dbReference type="SAM" id="MobiDB-lite"/>
    </source>
</evidence>
<reference evidence="2 3" key="1">
    <citation type="submission" date="2017-06" db="EMBL/GenBank/DDBJ databases">
        <title>Comparative genomic analysis of Ambrosia Fusariam Clade fungi.</title>
        <authorList>
            <person name="Stajich J.E."/>
            <person name="Carrillo J."/>
            <person name="Kijimoto T."/>
            <person name="Eskalen A."/>
            <person name="O'Donnell K."/>
            <person name="Kasson M."/>
        </authorList>
    </citation>
    <scope>NUCLEOTIDE SEQUENCE [LARGE SCALE GENOMIC DNA]</scope>
    <source>
        <strain evidence="2">UCR3666</strain>
    </source>
</reference>
<dbReference type="EMBL" id="NKUJ01000228">
    <property type="protein sequence ID" value="RMJ09793.1"/>
    <property type="molecule type" value="Genomic_DNA"/>
</dbReference>
<dbReference type="Proteomes" id="UP000277212">
    <property type="component" value="Unassembled WGS sequence"/>
</dbReference>
<feature type="compositionally biased region" description="Polar residues" evidence="1">
    <location>
        <begin position="39"/>
        <end position="51"/>
    </location>
</feature>
<dbReference type="STRING" id="2010991.A0A3M2RWY7"/>
<evidence type="ECO:0000313" key="2">
    <source>
        <dbReference type="EMBL" id="RMJ09793.1"/>
    </source>
</evidence>
<feature type="compositionally biased region" description="Low complexity" evidence="1">
    <location>
        <begin position="110"/>
        <end position="124"/>
    </location>
</feature>
<keyword evidence="3" id="KW-1185">Reference proteome</keyword>
<organism evidence="2 3">
    <name type="scientific">Fusarium kuroshium</name>
    <dbReference type="NCBI Taxonomy" id="2010991"/>
    <lineage>
        <taxon>Eukaryota</taxon>
        <taxon>Fungi</taxon>
        <taxon>Dikarya</taxon>
        <taxon>Ascomycota</taxon>
        <taxon>Pezizomycotina</taxon>
        <taxon>Sordariomycetes</taxon>
        <taxon>Hypocreomycetidae</taxon>
        <taxon>Hypocreales</taxon>
        <taxon>Nectriaceae</taxon>
        <taxon>Fusarium</taxon>
        <taxon>Fusarium solani species complex</taxon>
    </lineage>
</organism>
<feature type="compositionally biased region" description="Acidic residues" evidence="1">
    <location>
        <begin position="22"/>
        <end position="37"/>
    </location>
</feature>
<feature type="compositionally biased region" description="Low complexity" evidence="1">
    <location>
        <begin position="175"/>
        <end position="189"/>
    </location>
</feature>
<feature type="compositionally biased region" description="Pro residues" evidence="1">
    <location>
        <begin position="197"/>
        <end position="207"/>
    </location>
</feature>
<comment type="caution">
    <text evidence="2">The sequence shown here is derived from an EMBL/GenBank/DDBJ whole genome shotgun (WGS) entry which is preliminary data.</text>
</comment>
<sequence>MVKFSSLIRSLGRRLFRRKTEDTDEGDVDTPAAEETELSVLTSPSATSSTGDIAFGPDIRLPRRVIRDKEAHQRRKDYHRFMYEQPSKRARSSKRAEPSSSRVGVEDFFLGSEGSQSSLSLGESAPQSPQGLPVVYEEPSAEAGPSRNRVESTPPPSRQPRKKVRFRQPQAEAGPSRSRPSSYRSPPRQAEARSSRSPPPAYRPPPTQWDQSIQTGFRQSSANDAELFSQPHPGQRLLQPRQLEFLSLNAIVHEVYIAEMYVNPLLWTEDKQLRAIDCTILDETTSRQVPNNTRWERNTMGYSRYRNPWVNVAASPLLAATRVINQLNEGTTSSCWYLVPALLRGFGLWPAAFRSIMPYRYRGAEILNIPVHNTYN</sequence>